<dbReference type="EMBL" id="JAWNGC010000007">
    <property type="protein sequence ID" value="MDY5155352.1"/>
    <property type="molecule type" value="Genomic_DNA"/>
</dbReference>
<comment type="subcellular location">
    <subcellularLocation>
        <location evidence="1">Cell membrane</location>
        <topology evidence="1">Multi-pass membrane protein</topology>
    </subcellularLocation>
</comment>
<dbReference type="InterPro" id="IPR036259">
    <property type="entry name" value="MFS_trans_sf"/>
</dbReference>
<name>A0AAW9HY70_9ACTO</name>
<feature type="domain" description="Major facilitator superfamily (MFS) profile" evidence="7">
    <location>
        <begin position="1"/>
        <end position="167"/>
    </location>
</feature>
<evidence type="ECO:0000256" key="4">
    <source>
        <dbReference type="ARBA" id="ARBA00022989"/>
    </source>
</evidence>
<reference evidence="8" key="1">
    <citation type="submission" date="2023-10" db="EMBL/GenBank/DDBJ databases">
        <title>Whole Genome based description of the genera Actinobaculum and Actinotignum reveals a complex phylogenetic relationship within the species included in the genus Actinotignum.</title>
        <authorList>
            <person name="Jensen C.S."/>
            <person name="Dargis R."/>
            <person name="Kemp M."/>
            <person name="Christensen J.J."/>
        </authorList>
    </citation>
    <scope>NUCLEOTIDE SEQUENCE</scope>
    <source>
        <strain evidence="8">SLA_B511</strain>
    </source>
</reference>
<dbReference type="GO" id="GO:0005351">
    <property type="term" value="F:carbohydrate:proton symporter activity"/>
    <property type="evidence" value="ECO:0007669"/>
    <property type="project" value="TreeGrafter"/>
</dbReference>
<gene>
    <name evidence="8" type="ORF">R6G80_06390</name>
</gene>
<evidence type="ECO:0000256" key="6">
    <source>
        <dbReference type="SAM" id="Phobius"/>
    </source>
</evidence>
<dbReference type="SUPFAM" id="SSF103473">
    <property type="entry name" value="MFS general substrate transporter"/>
    <property type="match status" value="1"/>
</dbReference>
<keyword evidence="4 6" id="KW-1133">Transmembrane helix</keyword>
<evidence type="ECO:0000259" key="7">
    <source>
        <dbReference type="PROSITE" id="PS50850"/>
    </source>
</evidence>
<evidence type="ECO:0000313" key="9">
    <source>
        <dbReference type="Proteomes" id="UP001281731"/>
    </source>
</evidence>
<proteinExistence type="inferred from homology"/>
<keyword evidence="3 6" id="KW-0812">Transmembrane</keyword>
<dbReference type="InterPro" id="IPR020846">
    <property type="entry name" value="MFS_dom"/>
</dbReference>
<feature type="transmembrane region" description="Helical" evidence="6">
    <location>
        <begin position="115"/>
        <end position="138"/>
    </location>
</feature>
<dbReference type="InterPro" id="IPR005828">
    <property type="entry name" value="MFS_sugar_transport-like"/>
</dbReference>
<feature type="transmembrane region" description="Helical" evidence="6">
    <location>
        <begin position="79"/>
        <end position="103"/>
    </location>
</feature>
<sequence>MFITEVVPAILYGFFVLFLPESPRYLVQIGKYEEAETVLRSVGTTKELKLMIEDIKASLSDHKPRFSDLLDSKRGLKPVVWVALAFAFLIQMTGINNVLLYATDLWTTVGFEGDLTVFIPVLTSIIGIIMTLIGMSVIDKVGRRPLLLWGAVGMFRVIYPKNLGQRK</sequence>
<evidence type="ECO:0000256" key="2">
    <source>
        <dbReference type="ARBA" id="ARBA00010992"/>
    </source>
</evidence>
<dbReference type="PANTHER" id="PTHR48022:SF2">
    <property type="entry name" value="PLASTIDIC GLUCOSE TRANSPORTER 4"/>
    <property type="match status" value="1"/>
</dbReference>
<dbReference type="GO" id="GO:0005886">
    <property type="term" value="C:plasma membrane"/>
    <property type="evidence" value="ECO:0007669"/>
    <property type="project" value="UniProtKB-SubCell"/>
</dbReference>
<evidence type="ECO:0000256" key="1">
    <source>
        <dbReference type="ARBA" id="ARBA00004651"/>
    </source>
</evidence>
<dbReference type="RefSeq" id="WP_245855213.1">
    <property type="nucleotide sequence ID" value="NZ_CP126967.1"/>
</dbReference>
<evidence type="ECO:0000256" key="5">
    <source>
        <dbReference type="ARBA" id="ARBA00023136"/>
    </source>
</evidence>
<dbReference type="PANTHER" id="PTHR48022">
    <property type="entry name" value="PLASTIDIC GLUCOSE TRANSPORTER 4"/>
    <property type="match status" value="1"/>
</dbReference>
<organism evidence="8 9">
    <name type="scientific">Actinotignum urinale</name>
    <dbReference type="NCBI Taxonomy" id="190146"/>
    <lineage>
        <taxon>Bacteria</taxon>
        <taxon>Bacillati</taxon>
        <taxon>Actinomycetota</taxon>
        <taxon>Actinomycetes</taxon>
        <taxon>Actinomycetales</taxon>
        <taxon>Actinomycetaceae</taxon>
        <taxon>Actinotignum</taxon>
    </lineage>
</organism>
<dbReference type="AlphaFoldDB" id="A0AAW9HY70"/>
<dbReference type="InterPro" id="IPR050360">
    <property type="entry name" value="MFS_Sugar_Transporters"/>
</dbReference>
<dbReference type="Pfam" id="PF00083">
    <property type="entry name" value="Sugar_tr"/>
    <property type="match status" value="1"/>
</dbReference>
<evidence type="ECO:0000313" key="8">
    <source>
        <dbReference type="EMBL" id="MDY5155352.1"/>
    </source>
</evidence>
<dbReference type="Gene3D" id="1.20.1250.20">
    <property type="entry name" value="MFS general substrate transporter like domains"/>
    <property type="match status" value="1"/>
</dbReference>
<evidence type="ECO:0000256" key="3">
    <source>
        <dbReference type="ARBA" id="ARBA00022692"/>
    </source>
</evidence>
<accession>A0AAW9HY70</accession>
<protein>
    <submittedName>
        <fullName evidence="8">MFS transporter</fullName>
    </submittedName>
</protein>
<keyword evidence="5 6" id="KW-0472">Membrane</keyword>
<comment type="caution">
    <text evidence="8">The sequence shown here is derived from an EMBL/GenBank/DDBJ whole genome shotgun (WGS) entry which is preliminary data.</text>
</comment>
<dbReference type="Proteomes" id="UP001281731">
    <property type="component" value="Unassembled WGS sequence"/>
</dbReference>
<dbReference type="PROSITE" id="PS50850">
    <property type="entry name" value="MFS"/>
    <property type="match status" value="1"/>
</dbReference>
<comment type="similarity">
    <text evidence="2">Belongs to the major facilitator superfamily. Sugar transporter (TC 2.A.1.1) family.</text>
</comment>